<dbReference type="AlphaFoldDB" id="A0AAX4KFH7"/>
<sequence>MSNNDTAQNQSTLPSTDCLQPLRPLRRYRTGSDVCEKREAMDAAAREISEGWRRAESDHNSYWSKMDDQTPAPEIGKPITSRQSSNMSTNASEVFDKFDEKTQSQQTTSMVSSPIATSWKNKIGAKISDWSTSIGGKR</sequence>
<dbReference type="EMBL" id="CP144089">
    <property type="protein sequence ID" value="WWD05135.1"/>
    <property type="molecule type" value="Genomic_DNA"/>
</dbReference>
<dbReference type="KEGG" id="ker:91102011"/>
<dbReference type="Proteomes" id="UP001358614">
    <property type="component" value="Chromosome 1"/>
</dbReference>
<feature type="region of interest" description="Disordered" evidence="1">
    <location>
        <begin position="51"/>
        <end position="90"/>
    </location>
</feature>
<evidence type="ECO:0000313" key="2">
    <source>
        <dbReference type="EMBL" id="WWD05135.1"/>
    </source>
</evidence>
<reference evidence="2 3" key="1">
    <citation type="submission" date="2024-01" db="EMBL/GenBank/DDBJ databases">
        <title>Comparative genomics of Cryptococcus and Kwoniella reveals pathogenesis evolution and contrasting modes of karyotype evolution via chromosome fusion or intercentromeric recombination.</title>
        <authorList>
            <person name="Coelho M.A."/>
            <person name="David-Palma M."/>
            <person name="Shea T."/>
            <person name="Bowers K."/>
            <person name="McGinley-Smith S."/>
            <person name="Mohammad A.W."/>
            <person name="Gnirke A."/>
            <person name="Yurkov A.M."/>
            <person name="Nowrousian M."/>
            <person name="Sun S."/>
            <person name="Cuomo C.A."/>
            <person name="Heitman J."/>
        </authorList>
    </citation>
    <scope>NUCLEOTIDE SEQUENCE [LARGE SCALE GENOMIC DNA]</scope>
    <source>
        <strain evidence="2 3">PYCC6329</strain>
    </source>
</reference>
<gene>
    <name evidence="2" type="ORF">V865_003207</name>
</gene>
<keyword evidence="3" id="KW-1185">Reference proteome</keyword>
<dbReference type="GeneID" id="91102011"/>
<proteinExistence type="predicted"/>
<evidence type="ECO:0000313" key="3">
    <source>
        <dbReference type="Proteomes" id="UP001358614"/>
    </source>
</evidence>
<name>A0AAX4KFH7_9TREE</name>
<dbReference type="RefSeq" id="XP_066083102.1">
    <property type="nucleotide sequence ID" value="XM_066227005.1"/>
</dbReference>
<protein>
    <submittedName>
        <fullName evidence="2">Uncharacterized protein</fullName>
    </submittedName>
</protein>
<feature type="compositionally biased region" description="Polar residues" evidence="1">
    <location>
        <begin position="1"/>
        <end position="18"/>
    </location>
</feature>
<evidence type="ECO:0000256" key="1">
    <source>
        <dbReference type="SAM" id="MobiDB-lite"/>
    </source>
</evidence>
<accession>A0AAX4KFH7</accession>
<feature type="region of interest" description="Disordered" evidence="1">
    <location>
        <begin position="1"/>
        <end position="26"/>
    </location>
</feature>
<organism evidence="2 3">
    <name type="scientific">Kwoniella europaea PYCC6329</name>
    <dbReference type="NCBI Taxonomy" id="1423913"/>
    <lineage>
        <taxon>Eukaryota</taxon>
        <taxon>Fungi</taxon>
        <taxon>Dikarya</taxon>
        <taxon>Basidiomycota</taxon>
        <taxon>Agaricomycotina</taxon>
        <taxon>Tremellomycetes</taxon>
        <taxon>Tremellales</taxon>
        <taxon>Cryptococcaceae</taxon>
        <taxon>Kwoniella</taxon>
    </lineage>
</organism>
<feature type="compositionally biased region" description="Polar residues" evidence="1">
    <location>
        <begin position="80"/>
        <end position="90"/>
    </location>
</feature>